<dbReference type="Pfam" id="PF00005">
    <property type="entry name" value="ABC_tran"/>
    <property type="match status" value="2"/>
</dbReference>
<dbReference type="GO" id="GO:0005524">
    <property type="term" value="F:ATP binding"/>
    <property type="evidence" value="ECO:0007669"/>
    <property type="project" value="UniProtKB-KW"/>
</dbReference>
<feature type="compositionally biased region" description="Basic and acidic residues" evidence="4">
    <location>
        <begin position="285"/>
        <end position="304"/>
    </location>
</feature>
<dbReference type="OrthoDB" id="9808609at2"/>
<dbReference type="EMBL" id="CP017480">
    <property type="protein sequence ID" value="APG05030.1"/>
    <property type="molecule type" value="Genomic_DNA"/>
</dbReference>
<keyword evidence="2" id="KW-0547">Nucleotide-binding</keyword>
<feature type="compositionally biased region" description="Basic and acidic residues" evidence="4">
    <location>
        <begin position="234"/>
        <end position="274"/>
    </location>
</feature>
<gene>
    <name evidence="6" type="ORF">BJI69_14755</name>
</gene>
<evidence type="ECO:0000259" key="5">
    <source>
        <dbReference type="PROSITE" id="PS50893"/>
    </source>
</evidence>
<keyword evidence="7" id="KW-1185">Reference proteome</keyword>
<dbReference type="InterPro" id="IPR050611">
    <property type="entry name" value="ABCF"/>
</dbReference>
<evidence type="ECO:0000313" key="6">
    <source>
        <dbReference type="EMBL" id="APG05030.1"/>
    </source>
</evidence>
<dbReference type="CDD" id="cd03221">
    <property type="entry name" value="ABCF_EF-3"/>
    <property type="match status" value="1"/>
</dbReference>
<evidence type="ECO:0000256" key="3">
    <source>
        <dbReference type="ARBA" id="ARBA00022840"/>
    </source>
</evidence>
<protein>
    <submittedName>
        <fullName evidence="6">ABC transporter ATP-binding protein</fullName>
    </submittedName>
</protein>
<evidence type="ECO:0000313" key="7">
    <source>
        <dbReference type="Proteomes" id="UP000182987"/>
    </source>
</evidence>
<name>A0A1L3EVI4_9GAMM</name>
<dbReference type="AlphaFoldDB" id="A0A1L3EVI4"/>
<evidence type="ECO:0000256" key="1">
    <source>
        <dbReference type="ARBA" id="ARBA00022737"/>
    </source>
</evidence>
<proteinExistence type="predicted"/>
<feature type="domain" description="ABC transporter" evidence="5">
    <location>
        <begin position="337"/>
        <end position="536"/>
    </location>
</feature>
<dbReference type="PROSITE" id="PS00211">
    <property type="entry name" value="ABC_TRANSPORTER_1"/>
    <property type="match status" value="1"/>
</dbReference>
<dbReference type="InterPro" id="IPR027417">
    <property type="entry name" value="P-loop_NTPase"/>
</dbReference>
<dbReference type="Proteomes" id="UP000182987">
    <property type="component" value="Chromosome"/>
</dbReference>
<dbReference type="PANTHER" id="PTHR19211:SF6">
    <property type="entry name" value="BLL7188 PROTEIN"/>
    <property type="match status" value="1"/>
</dbReference>
<dbReference type="InterPro" id="IPR003439">
    <property type="entry name" value="ABC_transporter-like_ATP-bd"/>
</dbReference>
<dbReference type="InterPro" id="IPR003593">
    <property type="entry name" value="AAA+_ATPase"/>
</dbReference>
<dbReference type="Gene3D" id="3.40.50.300">
    <property type="entry name" value="P-loop containing nucleotide triphosphate hydrolases"/>
    <property type="match status" value="2"/>
</dbReference>
<dbReference type="InterPro" id="IPR017871">
    <property type="entry name" value="ABC_transporter-like_CS"/>
</dbReference>
<feature type="domain" description="ABC transporter" evidence="5">
    <location>
        <begin position="6"/>
        <end position="238"/>
    </location>
</feature>
<keyword evidence="3 6" id="KW-0067">ATP-binding</keyword>
<dbReference type="KEGG" id="lrz:BJI69_14755"/>
<accession>A0A1L3EVI4</accession>
<reference evidence="7" key="1">
    <citation type="submission" date="2016-09" db="EMBL/GenBank/DDBJ databases">
        <authorList>
            <person name="Lysoe E."/>
        </authorList>
    </citation>
    <scope>NUCLEOTIDE SEQUENCE [LARGE SCALE GENOMIC DNA]</scope>
    <source>
        <strain evidence="7">LJ96T</strain>
    </source>
</reference>
<dbReference type="FunFam" id="3.40.50.300:FF:001320">
    <property type="entry name" value="Heme ABC transporter ATP-binding protein"/>
    <property type="match status" value="1"/>
</dbReference>
<keyword evidence="1" id="KW-0677">Repeat</keyword>
<evidence type="ECO:0000256" key="2">
    <source>
        <dbReference type="ARBA" id="ARBA00022741"/>
    </source>
</evidence>
<dbReference type="RefSeq" id="WP_071924991.1">
    <property type="nucleotide sequence ID" value="NZ_CP017480.1"/>
</dbReference>
<dbReference type="STRING" id="1440763.BJI69_14755"/>
<organism evidence="6 7">
    <name type="scientific">Luteibacter rhizovicinus DSM 16549</name>
    <dbReference type="NCBI Taxonomy" id="1440763"/>
    <lineage>
        <taxon>Bacteria</taxon>
        <taxon>Pseudomonadati</taxon>
        <taxon>Pseudomonadota</taxon>
        <taxon>Gammaproteobacteria</taxon>
        <taxon>Lysobacterales</taxon>
        <taxon>Rhodanobacteraceae</taxon>
        <taxon>Luteibacter</taxon>
    </lineage>
</organism>
<dbReference type="PANTHER" id="PTHR19211">
    <property type="entry name" value="ATP-BINDING TRANSPORT PROTEIN-RELATED"/>
    <property type="match status" value="1"/>
</dbReference>
<dbReference type="SMART" id="SM00382">
    <property type="entry name" value="AAA"/>
    <property type="match status" value="2"/>
</dbReference>
<dbReference type="PROSITE" id="PS50893">
    <property type="entry name" value="ABC_TRANSPORTER_2"/>
    <property type="match status" value="2"/>
</dbReference>
<dbReference type="SUPFAM" id="SSF52540">
    <property type="entry name" value="P-loop containing nucleoside triphosphate hydrolases"/>
    <property type="match status" value="2"/>
</dbReference>
<feature type="region of interest" description="Disordered" evidence="4">
    <location>
        <begin position="234"/>
        <end position="304"/>
    </location>
</feature>
<dbReference type="GO" id="GO:0016887">
    <property type="term" value="F:ATP hydrolysis activity"/>
    <property type="evidence" value="ECO:0007669"/>
    <property type="project" value="InterPro"/>
</dbReference>
<evidence type="ECO:0000256" key="4">
    <source>
        <dbReference type="SAM" id="MobiDB-lite"/>
    </source>
</evidence>
<sequence>MTNPHLTLQGVSCQLPDGRLLFSGLDASFDVRRTGLVGRNGVGKSVLARMLAGQWPPSSGRLQTQGTTYYLAQEPCRDAGTTVATATGVATTLEALARIESGSVDAADYDLIGSRWTLRQDLEQALHEQGLDHLDASTPMARLSGGEAARVVFAGALLSDADFLILDEPSNHLDRDARRSLIAQFQAWPKGLIVVSHDRELLRHMERIVELSPLGLRSYGGNYDLYAAQSEQERADAERELTQRKAERRREERALRDQRERAERRESRGNRGVRDANQAPILLGRQKERSEVTTGRLRERQEHHRSVLDERVRLAAQRVDDRQAPVMRVDNAMHSSFRIASLDGVRLAHLSGATATVDLSITAGQRIGLVGGNGSGKSTLLRTLAGKLAPLEGRRHAWAPVAYLDQQLTDLDPTRSALDLMRGVNNERGESELRTRLAQIGIDAHAATLPSGQLSGGQRLAMGLAMAIHADPPARLLLLDEPGNHLDLDTLRALENMLNELEAALVVVSHDEVFLERIGLTERLEATAAGWKRTPC</sequence>